<dbReference type="Gene3D" id="3.30.450.40">
    <property type="match status" value="1"/>
</dbReference>
<gene>
    <name evidence="6" type="ORF">COX81_02585</name>
</gene>
<dbReference type="InterPro" id="IPR029016">
    <property type="entry name" value="GAF-like_dom_sf"/>
</dbReference>
<keyword evidence="1" id="KW-0678">Repressor</keyword>
<dbReference type="InterPro" id="IPR036390">
    <property type="entry name" value="WH_DNA-bd_sf"/>
</dbReference>
<comment type="caution">
    <text evidence="6">The sequence shown here is derived from an EMBL/GenBank/DDBJ whole genome shotgun (WGS) entry which is preliminary data.</text>
</comment>
<dbReference type="SUPFAM" id="SSF46785">
    <property type="entry name" value="Winged helix' DNA-binding domain"/>
    <property type="match status" value="1"/>
</dbReference>
<dbReference type="Gene3D" id="1.10.10.10">
    <property type="entry name" value="Winged helix-like DNA-binding domain superfamily/Winged helix DNA-binding domain"/>
    <property type="match status" value="1"/>
</dbReference>
<dbReference type="PANTHER" id="PTHR34824">
    <property type="entry name" value="HEAT-INDUCIBLE TRANSCRIPTION REPRESSOR HRCA"/>
    <property type="match status" value="1"/>
</dbReference>
<evidence type="ECO:0000256" key="3">
    <source>
        <dbReference type="ARBA" id="ARBA00023016"/>
    </source>
</evidence>
<evidence type="ECO:0000256" key="4">
    <source>
        <dbReference type="ARBA" id="ARBA00023163"/>
    </source>
</evidence>
<dbReference type="InterPro" id="IPR021153">
    <property type="entry name" value="HrcA_C"/>
</dbReference>
<dbReference type="PANTHER" id="PTHR34824:SF1">
    <property type="entry name" value="HEAT-INDUCIBLE TRANSCRIPTION REPRESSOR HRCA"/>
    <property type="match status" value="1"/>
</dbReference>
<dbReference type="AlphaFoldDB" id="A0A2M7V800"/>
<name>A0A2M7V800_9BACT</name>
<keyword evidence="2" id="KW-0805">Transcription regulation</keyword>
<organism evidence="6 7">
    <name type="scientific">Candidatus Magasanikbacteria bacterium CG_4_10_14_0_2_um_filter_37_12</name>
    <dbReference type="NCBI Taxonomy" id="1974637"/>
    <lineage>
        <taxon>Bacteria</taxon>
        <taxon>Candidatus Magasanikiibacteriota</taxon>
    </lineage>
</organism>
<feature type="domain" description="Heat-inducible transcription repressor HrcA C-terminal" evidence="5">
    <location>
        <begin position="94"/>
        <end position="216"/>
    </location>
</feature>
<proteinExistence type="predicted"/>
<evidence type="ECO:0000259" key="5">
    <source>
        <dbReference type="Pfam" id="PF01628"/>
    </source>
</evidence>
<dbReference type="Proteomes" id="UP000228568">
    <property type="component" value="Unassembled WGS sequence"/>
</dbReference>
<dbReference type="GO" id="GO:0003677">
    <property type="term" value="F:DNA binding"/>
    <property type="evidence" value="ECO:0007669"/>
    <property type="project" value="InterPro"/>
</dbReference>
<dbReference type="GO" id="GO:0045892">
    <property type="term" value="P:negative regulation of DNA-templated transcription"/>
    <property type="evidence" value="ECO:0007669"/>
    <property type="project" value="TreeGrafter"/>
</dbReference>
<dbReference type="SUPFAM" id="SSF55781">
    <property type="entry name" value="GAF domain-like"/>
    <property type="match status" value="1"/>
</dbReference>
<evidence type="ECO:0000313" key="7">
    <source>
        <dbReference type="Proteomes" id="UP000228568"/>
    </source>
</evidence>
<keyword evidence="4" id="KW-0804">Transcription</keyword>
<evidence type="ECO:0000256" key="1">
    <source>
        <dbReference type="ARBA" id="ARBA00022491"/>
    </source>
</evidence>
<dbReference type="Pfam" id="PF01628">
    <property type="entry name" value="HrcA"/>
    <property type="match status" value="1"/>
</dbReference>
<dbReference type="InterPro" id="IPR002571">
    <property type="entry name" value="HrcA"/>
</dbReference>
<protein>
    <recommendedName>
        <fullName evidence="5">Heat-inducible transcription repressor HrcA C-terminal domain-containing protein</fullName>
    </recommendedName>
</protein>
<evidence type="ECO:0000256" key="2">
    <source>
        <dbReference type="ARBA" id="ARBA00023015"/>
    </source>
</evidence>
<reference evidence="7" key="1">
    <citation type="submission" date="2017-09" db="EMBL/GenBank/DDBJ databases">
        <title>Depth-based differentiation of microbial function through sediment-hosted aquifers and enrichment of novel symbionts in the deep terrestrial subsurface.</title>
        <authorList>
            <person name="Probst A.J."/>
            <person name="Ladd B."/>
            <person name="Jarett J.K."/>
            <person name="Geller-Mcgrath D.E."/>
            <person name="Sieber C.M.K."/>
            <person name="Emerson J.B."/>
            <person name="Anantharaman K."/>
            <person name="Thomas B.C."/>
            <person name="Malmstrom R."/>
            <person name="Stieglmeier M."/>
            <person name="Klingl A."/>
            <person name="Woyke T."/>
            <person name="Ryan C.M."/>
            <person name="Banfield J.F."/>
        </authorList>
    </citation>
    <scope>NUCLEOTIDE SEQUENCE [LARGE SCALE GENOMIC DNA]</scope>
</reference>
<dbReference type="EMBL" id="PFPK01000029">
    <property type="protein sequence ID" value="PIZ94822.1"/>
    <property type="molecule type" value="Genomic_DNA"/>
</dbReference>
<sequence length="226" mass="25348">MLNSRREHLLRLIVENYIETAEPVGSQFLVEEGSLQVSGATLRNEMRALEDDGYLTHPHTSSGRTPTEQGFQYYVVHIMAEIDIDKTIQQKVQDAVSEGTDQREQVKCLAKFAAEHLTNAIIVAFNPSSVYYTGISYLFAQPEFRDSSYTVSISKIFDHCEDRLDEIYDLVNDGQTEVLIGNQNPFGSSCGLVGTRVRDIIFIVLAPVRMDYGKAVGLLKYINSAK</sequence>
<evidence type="ECO:0000313" key="6">
    <source>
        <dbReference type="EMBL" id="PIZ94822.1"/>
    </source>
</evidence>
<accession>A0A2M7V800</accession>
<dbReference type="InterPro" id="IPR036388">
    <property type="entry name" value="WH-like_DNA-bd_sf"/>
</dbReference>
<keyword evidence="3" id="KW-0346">Stress response</keyword>